<proteinExistence type="predicted"/>
<organism evidence="1 2">
    <name type="scientific">Adineta steineri</name>
    <dbReference type="NCBI Taxonomy" id="433720"/>
    <lineage>
        <taxon>Eukaryota</taxon>
        <taxon>Metazoa</taxon>
        <taxon>Spiralia</taxon>
        <taxon>Gnathifera</taxon>
        <taxon>Rotifera</taxon>
        <taxon>Eurotatoria</taxon>
        <taxon>Bdelloidea</taxon>
        <taxon>Adinetida</taxon>
        <taxon>Adinetidae</taxon>
        <taxon>Adineta</taxon>
    </lineage>
</organism>
<feature type="non-terminal residue" evidence="1">
    <location>
        <position position="68"/>
    </location>
</feature>
<dbReference type="AlphaFoldDB" id="A0A820SUJ7"/>
<accession>A0A820SUJ7</accession>
<evidence type="ECO:0000313" key="2">
    <source>
        <dbReference type="Proteomes" id="UP000663881"/>
    </source>
</evidence>
<name>A0A820SUJ7_9BILA</name>
<dbReference type="EMBL" id="CAJOAY010037477">
    <property type="protein sequence ID" value="CAF4464217.1"/>
    <property type="molecule type" value="Genomic_DNA"/>
</dbReference>
<sequence>MIISTIPTEPDTINDVALTIMVSILRQIFAIAQAFILFSAICPSTHPYYSPWIRSFLSHPIWTPLAKL</sequence>
<feature type="non-terminal residue" evidence="1">
    <location>
        <position position="1"/>
    </location>
</feature>
<comment type="caution">
    <text evidence="1">The sequence shown here is derived from an EMBL/GenBank/DDBJ whole genome shotgun (WGS) entry which is preliminary data.</text>
</comment>
<gene>
    <name evidence="1" type="ORF">OKA104_LOCUS54871</name>
</gene>
<protein>
    <submittedName>
        <fullName evidence="1">Uncharacterized protein</fullName>
    </submittedName>
</protein>
<evidence type="ECO:0000313" key="1">
    <source>
        <dbReference type="EMBL" id="CAF4464217.1"/>
    </source>
</evidence>
<dbReference type="Proteomes" id="UP000663881">
    <property type="component" value="Unassembled WGS sequence"/>
</dbReference>
<reference evidence="1" key="1">
    <citation type="submission" date="2021-02" db="EMBL/GenBank/DDBJ databases">
        <authorList>
            <person name="Nowell W R."/>
        </authorList>
    </citation>
    <scope>NUCLEOTIDE SEQUENCE</scope>
</reference>